<keyword evidence="6" id="KW-0614">Plasmid</keyword>
<keyword evidence="2" id="KW-0645">Protease</keyword>
<evidence type="ECO:0000256" key="4">
    <source>
        <dbReference type="ARBA" id="ARBA00022825"/>
    </source>
</evidence>
<feature type="coiled-coil region" evidence="5">
    <location>
        <begin position="188"/>
        <end position="215"/>
    </location>
</feature>
<keyword evidence="5" id="KW-0175">Coiled coil</keyword>
<evidence type="ECO:0000256" key="5">
    <source>
        <dbReference type="SAM" id="Coils"/>
    </source>
</evidence>
<sequence length="249" mass="28591">MLKFEYRICTSFNWTSKFAEEVKTCFFNSGFKFKNFKGLDNRNAKEKSELISEAEVVILGGGHVPTQNIFFQQINLKNELKTSNNIIIGFSAGSMNGSEEVYAQPELQGESLDPNYKRFLKGLGITKSQILPHYTLIKNEDLDGKRLFEEITYPDSFGRAFITLNDGCYLYGDGQYEIVYGESFIISDEQLENVMKNVQETAKELIEKIDIELEKYVAPVPKKSMTMKERIDKAKTKLSEKNHKKLKKI</sequence>
<dbReference type="InterPro" id="IPR005320">
    <property type="entry name" value="Peptidase_S51"/>
</dbReference>
<gene>
    <name evidence="6" type="primary">pepE</name>
    <name evidence="6" type="ORF">pLd11_4</name>
</gene>
<dbReference type="InterPro" id="IPR029062">
    <property type="entry name" value="Class_I_gatase-like"/>
</dbReference>
<dbReference type="GO" id="GO:0008236">
    <property type="term" value="F:serine-type peptidase activity"/>
    <property type="evidence" value="ECO:0007669"/>
    <property type="project" value="UniProtKB-KW"/>
</dbReference>
<evidence type="ECO:0000313" key="6">
    <source>
        <dbReference type="EMBL" id="AVR65357.1"/>
    </source>
</evidence>
<dbReference type="GO" id="GO:0006508">
    <property type="term" value="P:proteolysis"/>
    <property type="evidence" value="ECO:0007669"/>
    <property type="project" value="UniProtKB-KW"/>
</dbReference>
<comment type="similarity">
    <text evidence="1">Belongs to the peptidase S51 family.</text>
</comment>
<dbReference type="Gene3D" id="3.40.50.880">
    <property type="match status" value="1"/>
</dbReference>
<organism evidence="6">
    <name type="scientific">Lactococcus lactis subsp. lactis bv. diacetylactis</name>
    <dbReference type="NCBI Taxonomy" id="44688"/>
    <lineage>
        <taxon>Bacteria</taxon>
        <taxon>Bacillati</taxon>
        <taxon>Bacillota</taxon>
        <taxon>Bacilli</taxon>
        <taxon>Lactobacillales</taxon>
        <taxon>Streptococcaceae</taxon>
        <taxon>Lactococcus</taxon>
    </lineage>
</organism>
<dbReference type="Pfam" id="PF03575">
    <property type="entry name" value="Peptidase_S51"/>
    <property type="match status" value="1"/>
</dbReference>
<protein>
    <submittedName>
        <fullName evidence="6">Peptidase E</fullName>
    </submittedName>
</protein>
<accession>A0A2R4AKU7</accession>
<name>A0A2R4AKU7_LACLL</name>
<keyword evidence="3" id="KW-0378">Hydrolase</keyword>
<proteinExistence type="inferred from homology"/>
<keyword evidence="4" id="KW-0720">Serine protease</keyword>
<dbReference type="AlphaFoldDB" id="A0A2R4AKU7"/>
<dbReference type="EMBL" id="MG813925">
    <property type="protein sequence ID" value="AVR65357.1"/>
    <property type="molecule type" value="Genomic_DNA"/>
</dbReference>
<reference evidence="6" key="1">
    <citation type="submission" date="2018-01" db="EMBL/GenBank/DDBJ databases">
        <title>Large plasmidome of dairy Lactococcus lactis subsp. lactis biovar diacetylactis FM03P encodes technological functions and appears highly unstable.</title>
        <authorList>
            <person name="van Mastrigt O."/>
            <person name="Abee T."/>
            <person name="Smid E.J."/>
        </authorList>
    </citation>
    <scope>NUCLEOTIDE SEQUENCE</scope>
    <source>
        <strain evidence="6">FM03P</strain>
        <plasmid evidence="6">pLd11</plasmid>
    </source>
</reference>
<evidence type="ECO:0000256" key="3">
    <source>
        <dbReference type="ARBA" id="ARBA00022801"/>
    </source>
</evidence>
<evidence type="ECO:0000256" key="1">
    <source>
        <dbReference type="ARBA" id="ARBA00006534"/>
    </source>
</evidence>
<dbReference type="SUPFAM" id="SSF52317">
    <property type="entry name" value="Class I glutamine amidotransferase-like"/>
    <property type="match status" value="1"/>
</dbReference>
<evidence type="ECO:0000256" key="2">
    <source>
        <dbReference type="ARBA" id="ARBA00022670"/>
    </source>
</evidence>
<geneLocation type="plasmid" evidence="6">
    <name>pLd11</name>
</geneLocation>